<dbReference type="FunFam" id="2.60.40.10:FF:000010">
    <property type="entry name" value="receptor-type tyrosine-protein phosphatase delta isoform X1"/>
    <property type="match status" value="1"/>
</dbReference>
<dbReference type="PRINTS" id="PR00014">
    <property type="entry name" value="FNTYPEIII"/>
</dbReference>
<keyword evidence="7" id="KW-0378">Hydrolase</keyword>
<evidence type="ECO:0000313" key="22">
    <source>
        <dbReference type="Proteomes" id="UP001432027"/>
    </source>
</evidence>
<feature type="domain" description="Fibronectin type-III" evidence="20">
    <location>
        <begin position="226"/>
        <end position="322"/>
    </location>
</feature>
<dbReference type="InterPro" id="IPR000387">
    <property type="entry name" value="Tyr_Pase_dom"/>
</dbReference>
<keyword evidence="22" id="KW-1185">Reference proteome</keyword>
<dbReference type="InterPro" id="IPR050713">
    <property type="entry name" value="RTP_Phos/Ushers"/>
</dbReference>
<feature type="domain" description="Ig-like" evidence="19">
    <location>
        <begin position="10"/>
        <end position="96"/>
    </location>
</feature>
<dbReference type="SMART" id="SM00404">
    <property type="entry name" value="PTPc_motif"/>
    <property type="match status" value="2"/>
</dbReference>
<dbReference type="SMART" id="SM00409">
    <property type="entry name" value="IG"/>
    <property type="match status" value="1"/>
</dbReference>
<dbReference type="PROSITE" id="PS50835">
    <property type="entry name" value="IG_LIKE"/>
    <property type="match status" value="1"/>
</dbReference>
<dbReference type="Pfam" id="PF00102">
    <property type="entry name" value="Y_phosphatase"/>
    <property type="match status" value="2"/>
</dbReference>
<evidence type="ECO:0000256" key="8">
    <source>
        <dbReference type="ARBA" id="ARBA00022912"/>
    </source>
</evidence>
<comment type="subcellular location">
    <subcellularLocation>
        <location evidence="1">Membrane</location>
        <topology evidence="1">Single-pass type I membrane protein</topology>
    </subcellularLocation>
</comment>
<dbReference type="PROSITE" id="PS00383">
    <property type="entry name" value="TYR_PHOSPHATASE_1"/>
    <property type="match status" value="1"/>
</dbReference>
<dbReference type="FunFam" id="3.90.190.10:FF:000102">
    <property type="entry name" value="Receptor-type tyrosine-protein phosphatase"/>
    <property type="match status" value="1"/>
</dbReference>
<feature type="domain" description="Fibronectin type-III" evidence="20">
    <location>
        <begin position="103"/>
        <end position="221"/>
    </location>
</feature>
<evidence type="ECO:0000259" key="20">
    <source>
        <dbReference type="PROSITE" id="PS50853"/>
    </source>
</evidence>
<name>A0AAV5SL32_9BILA</name>
<evidence type="ECO:0000256" key="10">
    <source>
        <dbReference type="ARBA" id="ARBA00023136"/>
    </source>
</evidence>
<keyword evidence="4" id="KW-0812">Transmembrane</keyword>
<keyword evidence="12" id="KW-0675">Receptor</keyword>
<dbReference type="GO" id="GO:0004725">
    <property type="term" value="F:protein tyrosine phosphatase activity"/>
    <property type="evidence" value="ECO:0007669"/>
    <property type="project" value="UniProtKB-EC"/>
</dbReference>
<dbReference type="Gene3D" id="2.60.40.10">
    <property type="entry name" value="Immunoglobulins"/>
    <property type="match status" value="9"/>
</dbReference>
<evidence type="ECO:0000256" key="1">
    <source>
        <dbReference type="ARBA" id="ARBA00004479"/>
    </source>
</evidence>
<dbReference type="PANTHER" id="PTHR46957">
    <property type="entry name" value="CYTOKINE RECEPTOR"/>
    <property type="match status" value="1"/>
</dbReference>
<protein>
    <recommendedName>
        <fullName evidence="3">protein-tyrosine-phosphatase</fullName>
        <ecNumber evidence="3">3.1.3.48</ecNumber>
    </recommendedName>
</protein>
<keyword evidence="11" id="KW-1015">Disulfide bond</keyword>
<accession>A0AAV5SL32</accession>
<gene>
    <name evidence="21" type="ORF">PENTCL1PPCAC_6232</name>
</gene>
<feature type="domain" description="Fibronectin type-III" evidence="20">
    <location>
        <begin position="637"/>
        <end position="737"/>
    </location>
</feature>
<dbReference type="GO" id="GO:0045202">
    <property type="term" value="C:synapse"/>
    <property type="evidence" value="ECO:0007669"/>
    <property type="project" value="UniProtKB-ARBA"/>
</dbReference>
<dbReference type="PROSITE" id="PS50853">
    <property type="entry name" value="FN3"/>
    <property type="match status" value="7"/>
</dbReference>
<dbReference type="SMART" id="SM00194">
    <property type="entry name" value="PTPc"/>
    <property type="match status" value="2"/>
</dbReference>
<dbReference type="SMART" id="SM00408">
    <property type="entry name" value="IGc2"/>
    <property type="match status" value="1"/>
</dbReference>
<feature type="region of interest" description="Disordered" evidence="16">
    <location>
        <begin position="1007"/>
        <end position="1054"/>
    </location>
</feature>
<dbReference type="Pfam" id="PF00041">
    <property type="entry name" value="fn3"/>
    <property type="match status" value="7"/>
</dbReference>
<evidence type="ECO:0000259" key="17">
    <source>
        <dbReference type="PROSITE" id="PS50055"/>
    </source>
</evidence>
<evidence type="ECO:0000256" key="6">
    <source>
        <dbReference type="ARBA" id="ARBA00022737"/>
    </source>
</evidence>
<dbReference type="Gene3D" id="3.90.190.10">
    <property type="entry name" value="Protein tyrosine phosphatase superfamily"/>
    <property type="match status" value="2"/>
</dbReference>
<feature type="domain" description="Fibronectin type-III" evidence="20">
    <location>
        <begin position="534"/>
        <end position="636"/>
    </location>
</feature>
<feature type="domain" description="Tyrosine-protein phosphatase" evidence="17">
    <location>
        <begin position="1329"/>
        <end position="1583"/>
    </location>
</feature>
<keyword evidence="6" id="KW-0677">Repeat</keyword>
<feature type="domain" description="Fibronectin type-III" evidence="20">
    <location>
        <begin position="742"/>
        <end position="841"/>
    </location>
</feature>
<keyword evidence="13" id="KW-0325">Glycoprotein</keyword>
<dbReference type="SUPFAM" id="SSF52799">
    <property type="entry name" value="(Phosphotyrosine protein) phosphatases II"/>
    <property type="match status" value="2"/>
</dbReference>
<comment type="similarity">
    <text evidence="2">Belongs to the protein-tyrosine phosphatase family. Receptor class 2A subfamily.</text>
</comment>
<evidence type="ECO:0000256" key="11">
    <source>
        <dbReference type="ARBA" id="ARBA00023157"/>
    </source>
</evidence>
<dbReference type="SMART" id="SM00060">
    <property type="entry name" value="FN3"/>
    <property type="match status" value="8"/>
</dbReference>
<dbReference type="InterPro" id="IPR000242">
    <property type="entry name" value="PTP_cat"/>
</dbReference>
<evidence type="ECO:0000256" key="4">
    <source>
        <dbReference type="ARBA" id="ARBA00022692"/>
    </source>
</evidence>
<dbReference type="FunFam" id="2.60.40.10:FF:000028">
    <property type="entry name" value="Neuronal cell adhesion molecule"/>
    <property type="match status" value="1"/>
</dbReference>
<dbReference type="InterPro" id="IPR003598">
    <property type="entry name" value="Ig_sub2"/>
</dbReference>
<comment type="catalytic activity">
    <reaction evidence="15">
        <text>O-phospho-L-tyrosyl-[protein] + H2O = L-tyrosyl-[protein] + phosphate</text>
        <dbReference type="Rhea" id="RHEA:10684"/>
        <dbReference type="Rhea" id="RHEA-COMP:10136"/>
        <dbReference type="Rhea" id="RHEA-COMP:20101"/>
        <dbReference type="ChEBI" id="CHEBI:15377"/>
        <dbReference type="ChEBI" id="CHEBI:43474"/>
        <dbReference type="ChEBI" id="CHEBI:46858"/>
        <dbReference type="ChEBI" id="CHEBI:61978"/>
        <dbReference type="EC" id="3.1.3.48"/>
    </reaction>
</comment>
<reference evidence="21" key="1">
    <citation type="submission" date="2023-10" db="EMBL/GenBank/DDBJ databases">
        <title>Genome assembly of Pristionchus species.</title>
        <authorList>
            <person name="Yoshida K."/>
            <person name="Sommer R.J."/>
        </authorList>
    </citation>
    <scope>NUCLEOTIDE SEQUENCE</scope>
    <source>
        <strain evidence="21">RS0144</strain>
    </source>
</reference>
<evidence type="ECO:0000256" key="14">
    <source>
        <dbReference type="ARBA" id="ARBA00023319"/>
    </source>
</evidence>
<evidence type="ECO:0000256" key="15">
    <source>
        <dbReference type="ARBA" id="ARBA00051722"/>
    </source>
</evidence>
<dbReference type="CDD" id="cd00063">
    <property type="entry name" value="FN3"/>
    <property type="match status" value="7"/>
</dbReference>
<dbReference type="InterPro" id="IPR007110">
    <property type="entry name" value="Ig-like_dom"/>
</dbReference>
<keyword evidence="10" id="KW-0472">Membrane</keyword>
<dbReference type="PROSITE" id="PS50056">
    <property type="entry name" value="TYR_PHOSPHATASE_2"/>
    <property type="match status" value="2"/>
</dbReference>
<evidence type="ECO:0000259" key="19">
    <source>
        <dbReference type="PROSITE" id="PS50835"/>
    </source>
</evidence>
<keyword evidence="14" id="KW-0393">Immunoglobulin domain</keyword>
<evidence type="ECO:0000256" key="13">
    <source>
        <dbReference type="ARBA" id="ARBA00023180"/>
    </source>
</evidence>
<evidence type="ECO:0000259" key="18">
    <source>
        <dbReference type="PROSITE" id="PS50056"/>
    </source>
</evidence>
<evidence type="ECO:0000256" key="16">
    <source>
        <dbReference type="SAM" id="MobiDB-lite"/>
    </source>
</evidence>
<evidence type="ECO:0000256" key="12">
    <source>
        <dbReference type="ARBA" id="ARBA00023170"/>
    </source>
</evidence>
<feature type="domain" description="Tyrosine-protein phosphatase" evidence="17">
    <location>
        <begin position="1614"/>
        <end position="1878"/>
    </location>
</feature>
<dbReference type="InterPro" id="IPR029021">
    <property type="entry name" value="Prot-tyrosine_phosphatase-like"/>
</dbReference>
<dbReference type="SUPFAM" id="SSF49265">
    <property type="entry name" value="Fibronectin type III"/>
    <property type="match status" value="5"/>
</dbReference>
<evidence type="ECO:0000256" key="7">
    <source>
        <dbReference type="ARBA" id="ARBA00022801"/>
    </source>
</evidence>
<dbReference type="Pfam" id="PF13927">
    <property type="entry name" value="Ig_3"/>
    <property type="match status" value="1"/>
</dbReference>
<dbReference type="FunFam" id="2.60.40.10:FF:000036">
    <property type="entry name" value="receptor-type tyrosine-protein phosphatase delta isoform X1"/>
    <property type="match status" value="1"/>
</dbReference>
<evidence type="ECO:0000256" key="5">
    <source>
        <dbReference type="ARBA" id="ARBA00022729"/>
    </source>
</evidence>
<dbReference type="SUPFAM" id="SSF48726">
    <property type="entry name" value="Immunoglobulin"/>
    <property type="match status" value="1"/>
</dbReference>
<dbReference type="GO" id="GO:0016020">
    <property type="term" value="C:membrane"/>
    <property type="evidence" value="ECO:0007669"/>
    <property type="project" value="UniProtKB-SubCell"/>
</dbReference>
<feature type="domain" description="Fibronectin type-III" evidence="20">
    <location>
        <begin position="431"/>
        <end position="533"/>
    </location>
</feature>
<keyword evidence="9" id="KW-1133">Transmembrane helix</keyword>
<evidence type="ECO:0000256" key="3">
    <source>
        <dbReference type="ARBA" id="ARBA00013064"/>
    </source>
</evidence>
<dbReference type="PANTHER" id="PTHR46957:SF6">
    <property type="entry name" value="PROTEIN-TYROSINE-PHOSPHATASE"/>
    <property type="match status" value="1"/>
</dbReference>
<evidence type="ECO:0000313" key="21">
    <source>
        <dbReference type="EMBL" id="GMS84057.1"/>
    </source>
</evidence>
<dbReference type="InterPro" id="IPR013783">
    <property type="entry name" value="Ig-like_fold"/>
</dbReference>
<keyword evidence="8" id="KW-0904">Protein phosphatase</keyword>
<dbReference type="EMBL" id="BTSX01000002">
    <property type="protein sequence ID" value="GMS84057.1"/>
    <property type="molecule type" value="Genomic_DNA"/>
</dbReference>
<organism evidence="21 22">
    <name type="scientific">Pristionchus entomophagus</name>
    <dbReference type="NCBI Taxonomy" id="358040"/>
    <lineage>
        <taxon>Eukaryota</taxon>
        <taxon>Metazoa</taxon>
        <taxon>Ecdysozoa</taxon>
        <taxon>Nematoda</taxon>
        <taxon>Chromadorea</taxon>
        <taxon>Rhabditida</taxon>
        <taxon>Rhabditina</taxon>
        <taxon>Diplogasteromorpha</taxon>
        <taxon>Diplogasteroidea</taxon>
        <taxon>Neodiplogasteridae</taxon>
        <taxon>Pristionchus</taxon>
    </lineage>
</organism>
<feature type="domain" description="Tyrosine specific protein phosphatases" evidence="18">
    <location>
        <begin position="1793"/>
        <end position="1869"/>
    </location>
</feature>
<sequence>IFTSVRRVPPYFSYKLEKSYKVGVGGSINLTCVAVGYPMPRVLWRKSDEATPSVDVFDSAPVGRNILTLSNVETTENYSCMALSKLGNIEATTTVFVKPLPAAPVNLRITGVSSTSVSLAWDPVAETVDEPLTKHVVKYRLKSSSRVTTTVLPLSIGGEGGDQTEYGDSSKWKEHVVDASERAATVEGLDPFTLYELVVQSHNEIGGGSLTHPREAQTAEDAPAGPPLKVQSKGFLSSGLVVQWQPPDIPNGYITNYLVYYTNEELKTPLDKWKKHDTKSDERSTTIRDLLSDKKYHVMVKAVNAKGESPPSKIVPVRTTNGLPGQVIGLFSSSLDGTRIQLNWDKPIHTMPITGYTIIHNSSEGQKEFKLTSPHEKHIVRDLNPSTTYSFRIAAQSSRGKGEFSENSIVTTLNGTSVSPSAAEQDNVPSAPRSIKVELVSPTEVKLTWDPPLHENGQLRGYYVYKERLDNGVPVSGQLQKALSIMDAKKLHAVVDGLEPNREYSFRVNAFNRNGDGEFSESRSIVTGGIPPRKPEIIGVALDSPHDQFPLSARINWKQPSLESLDTPIDKYHIWYRPSSQSSYRHETIPSTETGTTIGGLWMGEEYEILLGAENGEGLSANATEHLVTPEGAPDAEPADVQYEIVGTHKMKLYWNPPGEDKRNGKITGYKAILTAMDRDTDDRGNKIKTRQEQEVTNNFAIFNVEPNLSYTFKVAGSTMKGQGPYSPVLTINPDPSALVGPPTNVKVEPISNSTAVVQWEYPNNEPVDGFVVKYIHEPTSRSSSETWHQKKVMKSDARDFAIEDLTYPHKPYAFCVLAVKQNRQGPCSEPPTVIEKIQPTFFATNLQVEWKTHNSVKVKWDYTGPKPVTFRLNATGRKEYLDQNLQMKNLQAPGAARDLDGHITSYLFHSLRAAMNYELKISVVSGNEEHWANKVNVWTDPMAPTVIDTPTVDHPRTANGQARIKLRPTTEEYGAISHYWIIVVPGNYTRDTIIHLDNSALIATSKEKRQRVTSNVSITPAKKMKRAREGEEEEETERKRRRREDSSLEPVSLPFSPIRRHRSLPTLNGPYITAEISASEMRDKFKSDDFFIIGDDNTHGSFINFKLENDKSYKVFMRVFAKQPEKRGQLEQRAPMMENSHKLWGDSDISEPFTPRATGMIGRGSGGGSASQIWLLGPMIALLSIGLLIGLLVCWWWRCNKKTVGRGSIRHHGSITKVALGGHHLNGNGMMGETSKLLSTDYGRQPVMHPYDQMNGNNSSSLDKLYPLANSNSRYIHNGNIGNGYTTMPHLPSSGGPTGGHSLSHPPVPITELATHIERLRANGNAGFTQEFESIETGQVFTWDASNADYNKHKNRYANIPAYDHSRVPLSGINGMAGSDYINANYIDGYERQRAYIATQGPLPETIDDFWRMVWEEGSSTIVMLTNLEEQNRLKCDQYWPSRGTAVYGDIEVTVVEMVVLAHYTMRTMRIHMQGEGEREIHHLQYTAWPDHGVPDHPTPFLIFLKRVKTLNPPEAGPIISHCSAGVGRTGAFIVIDIMLERLRYDHTIDIYGCVTALRSQRTHMVQIEDQYMFIHDAVLDAVLSGSTEVPAKRLAQHLNALMNVTMDGASSIEQEFRQLNNFGVRDARAIDANLPINRIKNRSMAVVPYDANRVKMSIVPGVEGSDYINASWIDGYRERCAYIATQAPSDATITDFWRMIWESECGIIVVLKMGYEGNGREHSQSRLEYWPSEQGVQFGSLVVEPIAEYDMQTYIVREFKISELQSQRSRTVRHFEYTDWPELSSAPKSPELFIDFVQQIHKTKPQFGVEGPIVVHCSTGAGRTGVFIALGQIIDRIKLEGVVDVFTTVKVLRTERQGSVQDRDQYNFLYLAAREFINNL</sequence>
<evidence type="ECO:0000256" key="2">
    <source>
        <dbReference type="ARBA" id="ARBA00010504"/>
    </source>
</evidence>
<dbReference type="InterPro" id="IPR036179">
    <property type="entry name" value="Ig-like_dom_sf"/>
</dbReference>
<feature type="non-terminal residue" evidence="21">
    <location>
        <position position="1"/>
    </location>
</feature>
<dbReference type="InterPro" id="IPR003599">
    <property type="entry name" value="Ig_sub"/>
</dbReference>
<dbReference type="InterPro" id="IPR003961">
    <property type="entry name" value="FN3_dom"/>
</dbReference>
<dbReference type="EC" id="3.1.3.48" evidence="3"/>
<dbReference type="Proteomes" id="UP001432027">
    <property type="component" value="Unassembled WGS sequence"/>
</dbReference>
<dbReference type="PROSITE" id="PS50055">
    <property type="entry name" value="TYR_PHOSPHATASE_PTP"/>
    <property type="match status" value="2"/>
</dbReference>
<proteinExistence type="inferred from homology"/>
<dbReference type="InterPro" id="IPR036116">
    <property type="entry name" value="FN3_sf"/>
</dbReference>
<feature type="domain" description="Fibronectin type-III" evidence="20">
    <location>
        <begin position="323"/>
        <end position="415"/>
    </location>
</feature>
<dbReference type="FunFam" id="3.90.190.10:FF:000088">
    <property type="entry name" value="Receptor protein-tyrosine phosphatase LAR"/>
    <property type="match status" value="1"/>
</dbReference>
<evidence type="ECO:0000256" key="9">
    <source>
        <dbReference type="ARBA" id="ARBA00022989"/>
    </source>
</evidence>
<dbReference type="PRINTS" id="PR00700">
    <property type="entry name" value="PRTYPHPHTASE"/>
</dbReference>
<feature type="domain" description="Tyrosine specific protein phosphatases" evidence="18">
    <location>
        <begin position="1503"/>
        <end position="1574"/>
    </location>
</feature>
<keyword evidence="5" id="KW-0732">Signal</keyword>
<dbReference type="InterPro" id="IPR003595">
    <property type="entry name" value="Tyr_Pase_cat"/>
</dbReference>
<dbReference type="InterPro" id="IPR016130">
    <property type="entry name" value="Tyr_Pase_AS"/>
</dbReference>
<comment type="caution">
    <text evidence="21">The sequence shown here is derived from an EMBL/GenBank/DDBJ whole genome shotgun (WGS) entry which is preliminary data.</text>
</comment>